<accession>X1NB50</accession>
<reference evidence="2" key="1">
    <citation type="journal article" date="2014" name="Front. Microbiol.">
        <title>High frequency of phylogenetically diverse reductive dehalogenase-homologous genes in deep subseafloor sedimentary metagenomes.</title>
        <authorList>
            <person name="Kawai M."/>
            <person name="Futagami T."/>
            <person name="Toyoda A."/>
            <person name="Takaki Y."/>
            <person name="Nishi S."/>
            <person name="Hori S."/>
            <person name="Arai W."/>
            <person name="Tsubouchi T."/>
            <person name="Morono Y."/>
            <person name="Uchiyama I."/>
            <person name="Ito T."/>
            <person name="Fujiyama A."/>
            <person name="Inagaki F."/>
            <person name="Takami H."/>
        </authorList>
    </citation>
    <scope>NUCLEOTIDE SEQUENCE</scope>
    <source>
        <strain evidence="2">Expedition CK06-06</strain>
    </source>
</reference>
<dbReference type="EMBL" id="BARV01006678">
    <property type="protein sequence ID" value="GAI15879.1"/>
    <property type="molecule type" value="Genomic_DNA"/>
</dbReference>
<dbReference type="SMART" id="SM00960">
    <property type="entry name" value="Robl_LC7"/>
    <property type="match status" value="1"/>
</dbReference>
<name>X1NB50_9ZZZZ</name>
<evidence type="ECO:0000259" key="1">
    <source>
        <dbReference type="SMART" id="SM00960"/>
    </source>
</evidence>
<evidence type="ECO:0000313" key="2">
    <source>
        <dbReference type="EMBL" id="GAI15879.1"/>
    </source>
</evidence>
<sequence>MSAKAEKIHHILIELEKNSEVDNSALISLKGQMMSSALHKEIDERAIAAMTAALTSVGSRVGDTLKSGKTGSIVINGSKKLVILSQLSQAVLIALAPADAKIGLIDFEVNSALDKIKMVLG</sequence>
<dbReference type="AlphaFoldDB" id="X1NB50"/>
<dbReference type="InterPro" id="IPR004942">
    <property type="entry name" value="Roadblock/LAMTOR2_dom"/>
</dbReference>
<feature type="domain" description="Roadblock/LAMTOR2" evidence="1">
    <location>
        <begin position="8"/>
        <end position="96"/>
    </location>
</feature>
<comment type="caution">
    <text evidence="2">The sequence shown here is derived from an EMBL/GenBank/DDBJ whole genome shotgun (WGS) entry which is preliminary data.</text>
</comment>
<gene>
    <name evidence="2" type="ORF">S06H3_13677</name>
</gene>
<proteinExistence type="predicted"/>
<protein>
    <recommendedName>
        <fullName evidence="1">Roadblock/LAMTOR2 domain-containing protein</fullName>
    </recommendedName>
</protein>
<dbReference type="Gene3D" id="3.30.450.30">
    <property type="entry name" value="Dynein light chain 2a, cytoplasmic"/>
    <property type="match status" value="1"/>
</dbReference>
<dbReference type="SUPFAM" id="SSF103196">
    <property type="entry name" value="Roadblock/LC7 domain"/>
    <property type="match status" value="1"/>
</dbReference>
<organism evidence="2">
    <name type="scientific">marine sediment metagenome</name>
    <dbReference type="NCBI Taxonomy" id="412755"/>
    <lineage>
        <taxon>unclassified sequences</taxon>
        <taxon>metagenomes</taxon>
        <taxon>ecological metagenomes</taxon>
    </lineage>
</organism>
<dbReference type="Pfam" id="PF03259">
    <property type="entry name" value="Robl_LC7"/>
    <property type="match status" value="1"/>
</dbReference>